<dbReference type="AlphaFoldDB" id="A0A4D5S2L0"/>
<dbReference type="SUPFAM" id="SSF53335">
    <property type="entry name" value="S-adenosyl-L-methionine-dependent methyltransferases"/>
    <property type="match status" value="1"/>
</dbReference>
<dbReference type="InterPro" id="IPR000940">
    <property type="entry name" value="NNMT_TEMT_trans"/>
</dbReference>
<organism evidence="5">
    <name type="scientific">Ixodes scapularis</name>
    <name type="common">Black-legged tick</name>
    <name type="synonym">Deer tick</name>
    <dbReference type="NCBI Taxonomy" id="6945"/>
    <lineage>
        <taxon>Eukaryota</taxon>
        <taxon>Metazoa</taxon>
        <taxon>Ecdysozoa</taxon>
        <taxon>Arthropoda</taxon>
        <taxon>Chelicerata</taxon>
        <taxon>Arachnida</taxon>
        <taxon>Acari</taxon>
        <taxon>Parasitiformes</taxon>
        <taxon>Ixodida</taxon>
        <taxon>Ixodoidea</taxon>
        <taxon>Ixodidae</taxon>
        <taxon>Ixodinae</taxon>
        <taxon>Ixodes</taxon>
    </lineage>
</organism>
<evidence type="ECO:0000256" key="1">
    <source>
        <dbReference type="ARBA" id="ARBA00007996"/>
    </source>
</evidence>
<evidence type="ECO:0000256" key="4">
    <source>
        <dbReference type="ARBA" id="ARBA00022691"/>
    </source>
</evidence>
<evidence type="ECO:0000256" key="2">
    <source>
        <dbReference type="ARBA" id="ARBA00022603"/>
    </source>
</evidence>
<accession>A0A4D5S2L0</accession>
<evidence type="ECO:0000313" key="5">
    <source>
        <dbReference type="EMBL" id="MOY43900.1"/>
    </source>
</evidence>
<keyword evidence="3 5" id="KW-0808">Transferase</keyword>
<proteinExistence type="inferred from homology"/>
<dbReference type="VEuPathDB" id="VectorBase:ISCI024239"/>
<dbReference type="Pfam" id="PF01234">
    <property type="entry name" value="NNMT_PNMT_TEMT"/>
    <property type="match status" value="1"/>
</dbReference>
<dbReference type="OrthoDB" id="6416275at2759"/>
<dbReference type="Gene3D" id="3.40.50.150">
    <property type="entry name" value="Vaccinia Virus protein VP39"/>
    <property type="match status" value="1"/>
</dbReference>
<dbReference type="PANTHER" id="PTHR10867">
    <property type="entry name" value="NNMT/PNMT/TEMT FAMILY MEMBER"/>
    <property type="match status" value="1"/>
</dbReference>
<evidence type="ECO:0000256" key="3">
    <source>
        <dbReference type="ARBA" id="ARBA00022679"/>
    </source>
</evidence>
<sequence length="258" mass="29257">MNQEEIVETYKSQFVPEDYPEAMLTDIPSVYAFYQRELHTIFSSPWFYGRKLLDVGCGPTVPTVFPATKTMDDILLSDFLPQNRLAVEKWLQKAPDALDWSFQSESLAALEGFKDVKRGAREIEERTRRAIRKVAFCNILDPQVLPEEHKESFDVVLTSLCLETASSNEETYQKAIQNLGTLVIDGGHLIVCGICGANKYSVKEASFPVISVTVYLAKESIARSGFKIERCSLLERDTSHAKDTYYWTHAFVILARKP</sequence>
<dbReference type="PROSITE" id="PS51681">
    <property type="entry name" value="SAM_MT_NNMT_PNMT_TEMT"/>
    <property type="match status" value="1"/>
</dbReference>
<protein>
    <submittedName>
        <fullName evidence="5">Putative nicotinamide n-methyltransferase</fullName>
    </submittedName>
</protein>
<reference evidence="5" key="1">
    <citation type="submission" date="2019-04" db="EMBL/GenBank/DDBJ databases">
        <title>An insight into the mialome of Ixodes scapularis.</title>
        <authorList>
            <person name="Ribeiro J.M."/>
            <person name="Mather T.N."/>
            <person name="Karim S."/>
        </authorList>
    </citation>
    <scope>NUCLEOTIDE SEQUENCE</scope>
</reference>
<keyword evidence="2 5" id="KW-0489">Methyltransferase</keyword>
<dbReference type="VEuPathDB" id="VectorBase:ISCP_013462"/>
<keyword evidence="4" id="KW-0949">S-adenosyl-L-methionine</keyword>
<dbReference type="PANTHER" id="PTHR10867:SF17">
    <property type="entry name" value="NICOTINAMIDE N-METHYLTRANSFERASE"/>
    <property type="match status" value="1"/>
</dbReference>
<feature type="non-terminal residue" evidence="5">
    <location>
        <position position="258"/>
    </location>
</feature>
<dbReference type="InterPro" id="IPR029063">
    <property type="entry name" value="SAM-dependent_MTases_sf"/>
</dbReference>
<dbReference type="VEuPathDB" id="VectorBase:ISCW024239"/>
<name>A0A4D5S2L0_IXOSC</name>
<dbReference type="EMBL" id="GHJT01009929">
    <property type="protein sequence ID" value="MOY43900.1"/>
    <property type="molecule type" value="Transcribed_RNA"/>
</dbReference>
<dbReference type="GO" id="GO:0032259">
    <property type="term" value="P:methylation"/>
    <property type="evidence" value="ECO:0007669"/>
    <property type="project" value="UniProtKB-KW"/>
</dbReference>
<comment type="similarity">
    <text evidence="1">Belongs to the class I-like SAM-binding methyltransferase superfamily. NNMT/PNMT/TEMT family.</text>
</comment>
<dbReference type="GO" id="GO:0008168">
    <property type="term" value="F:methyltransferase activity"/>
    <property type="evidence" value="ECO:0007669"/>
    <property type="project" value="UniProtKB-KW"/>
</dbReference>